<keyword evidence="1" id="KW-0732">Signal</keyword>
<organism evidence="2 3">
    <name type="scientific">Solea senegalensis</name>
    <name type="common">Senegalese sole</name>
    <dbReference type="NCBI Taxonomy" id="28829"/>
    <lineage>
        <taxon>Eukaryota</taxon>
        <taxon>Metazoa</taxon>
        <taxon>Chordata</taxon>
        <taxon>Craniata</taxon>
        <taxon>Vertebrata</taxon>
        <taxon>Euteleostomi</taxon>
        <taxon>Actinopterygii</taxon>
        <taxon>Neopterygii</taxon>
        <taxon>Teleostei</taxon>
        <taxon>Neoteleostei</taxon>
        <taxon>Acanthomorphata</taxon>
        <taxon>Carangaria</taxon>
        <taxon>Pleuronectiformes</taxon>
        <taxon>Pleuronectoidei</taxon>
        <taxon>Soleidae</taxon>
        <taxon>Solea</taxon>
    </lineage>
</organism>
<feature type="chain" id="PRO_5043551922" description="Secreted protein" evidence="1">
    <location>
        <begin position="22"/>
        <end position="96"/>
    </location>
</feature>
<keyword evidence="3" id="KW-1185">Reference proteome</keyword>
<feature type="signal peptide" evidence="1">
    <location>
        <begin position="1"/>
        <end position="21"/>
    </location>
</feature>
<evidence type="ECO:0000313" key="3">
    <source>
        <dbReference type="Proteomes" id="UP000693946"/>
    </source>
</evidence>
<protein>
    <recommendedName>
        <fullName evidence="4">Secreted protein</fullName>
    </recommendedName>
</protein>
<evidence type="ECO:0000256" key="1">
    <source>
        <dbReference type="SAM" id="SignalP"/>
    </source>
</evidence>
<comment type="caution">
    <text evidence="2">The sequence shown here is derived from an EMBL/GenBank/DDBJ whole genome shotgun (WGS) entry which is preliminary data.</text>
</comment>
<dbReference type="EMBL" id="JAGKHQ010000021">
    <property type="protein sequence ID" value="KAG7474955.1"/>
    <property type="molecule type" value="Genomic_DNA"/>
</dbReference>
<evidence type="ECO:0008006" key="4">
    <source>
        <dbReference type="Google" id="ProtNLM"/>
    </source>
</evidence>
<accession>A0AAV6PU93</accession>
<dbReference type="Proteomes" id="UP000693946">
    <property type="component" value="Linkage Group LG9"/>
</dbReference>
<reference evidence="2 3" key="1">
    <citation type="journal article" date="2021" name="Sci. Rep.">
        <title>Chromosome anchoring in Senegalese sole (Solea senegalensis) reveals sex-associated markers and genome rearrangements in flatfish.</title>
        <authorList>
            <person name="Guerrero-Cozar I."/>
            <person name="Gomez-Garrido J."/>
            <person name="Berbel C."/>
            <person name="Martinez-Blanch J.F."/>
            <person name="Alioto T."/>
            <person name="Claros M.G."/>
            <person name="Gagnaire P.A."/>
            <person name="Manchado M."/>
        </authorList>
    </citation>
    <scope>NUCLEOTIDE SEQUENCE [LARGE SCALE GENOMIC DNA]</scope>
    <source>
        <strain evidence="2">Sse05_10M</strain>
    </source>
</reference>
<name>A0AAV6PU93_SOLSE</name>
<gene>
    <name evidence="2" type="ORF">JOB18_020523</name>
</gene>
<proteinExistence type="predicted"/>
<dbReference type="AlphaFoldDB" id="A0AAV6PU93"/>
<evidence type="ECO:0000313" key="2">
    <source>
        <dbReference type="EMBL" id="KAG7474955.1"/>
    </source>
</evidence>
<sequence>MNVLCSLVLIWCLLYWTISVTAPDTRHWFSRMSVNKTLLSDWLAPCGGAGSYSRLTLLLTFVCCGNADFVCKLSSAGQLHGTTKTSARPFKVWPVE</sequence>